<gene>
    <name evidence="1" type="ORF">L3X38_002270</name>
</gene>
<dbReference type="EMBL" id="JAJFAZ020000001">
    <property type="protein sequence ID" value="KAI5349383.1"/>
    <property type="molecule type" value="Genomic_DNA"/>
</dbReference>
<keyword evidence="2" id="KW-1185">Reference proteome</keyword>
<dbReference type="Proteomes" id="UP001054821">
    <property type="component" value="Chromosome 1"/>
</dbReference>
<proteinExistence type="predicted"/>
<name>A0AAD4WTP5_PRUDU</name>
<dbReference type="AlphaFoldDB" id="A0AAD4WTP5"/>
<protein>
    <submittedName>
        <fullName evidence="1">Uncharacterized protein</fullName>
    </submittedName>
</protein>
<evidence type="ECO:0000313" key="2">
    <source>
        <dbReference type="Proteomes" id="UP001054821"/>
    </source>
</evidence>
<evidence type="ECO:0000313" key="1">
    <source>
        <dbReference type="EMBL" id="KAI5349383.1"/>
    </source>
</evidence>
<organism evidence="1 2">
    <name type="scientific">Prunus dulcis</name>
    <name type="common">Almond</name>
    <name type="synonym">Amygdalus dulcis</name>
    <dbReference type="NCBI Taxonomy" id="3755"/>
    <lineage>
        <taxon>Eukaryota</taxon>
        <taxon>Viridiplantae</taxon>
        <taxon>Streptophyta</taxon>
        <taxon>Embryophyta</taxon>
        <taxon>Tracheophyta</taxon>
        <taxon>Spermatophyta</taxon>
        <taxon>Magnoliopsida</taxon>
        <taxon>eudicotyledons</taxon>
        <taxon>Gunneridae</taxon>
        <taxon>Pentapetalae</taxon>
        <taxon>rosids</taxon>
        <taxon>fabids</taxon>
        <taxon>Rosales</taxon>
        <taxon>Rosaceae</taxon>
        <taxon>Amygdaloideae</taxon>
        <taxon>Amygdaleae</taxon>
        <taxon>Prunus</taxon>
    </lineage>
</organism>
<accession>A0AAD4WTP5</accession>
<reference evidence="1 2" key="1">
    <citation type="journal article" date="2022" name="G3 (Bethesda)">
        <title>Whole-genome sequence and methylome profiling of the almond [Prunus dulcis (Mill.) D.A. Webb] cultivar 'Nonpareil'.</title>
        <authorList>
            <person name="D'Amico-Willman K.M."/>
            <person name="Ouma W.Z."/>
            <person name="Meulia T."/>
            <person name="Sideli G.M."/>
            <person name="Gradziel T.M."/>
            <person name="Fresnedo-Ramirez J."/>
        </authorList>
    </citation>
    <scope>NUCLEOTIDE SEQUENCE [LARGE SCALE GENOMIC DNA]</scope>
    <source>
        <strain evidence="1">Clone GOH B32 T37-40</strain>
    </source>
</reference>
<comment type="caution">
    <text evidence="1">The sequence shown here is derived from an EMBL/GenBank/DDBJ whole genome shotgun (WGS) entry which is preliminary data.</text>
</comment>
<sequence length="107" mass="11867">MGNQVSSSPTPSQDYQEGIYRGAVAAAAAANMENHGPPQKLQRPNYNKPIISSNEALRIYGGIHYKKNVYWPASWSQKVPILVTEYDHECICTETNTLATINPLFIS</sequence>